<dbReference type="AlphaFoldDB" id="A0A2A4G1G3"/>
<dbReference type="EMBL" id="NWUF01000002">
    <property type="protein sequence ID" value="PCE43859.1"/>
    <property type="molecule type" value="Genomic_DNA"/>
</dbReference>
<dbReference type="InterPro" id="IPR018673">
    <property type="entry name" value="DUF2141"/>
</dbReference>
<dbReference type="KEGG" id="rdi:CMV14_21400"/>
<comment type="caution">
    <text evidence="1">The sequence shown here is derived from an EMBL/GenBank/DDBJ whole genome shotgun (WGS) entry which is preliminary data.</text>
</comment>
<evidence type="ECO:0000313" key="1">
    <source>
        <dbReference type="EMBL" id="PCE43859.1"/>
    </source>
</evidence>
<dbReference type="Pfam" id="PF09912">
    <property type="entry name" value="DUF2141"/>
    <property type="match status" value="1"/>
</dbReference>
<evidence type="ECO:0000313" key="2">
    <source>
        <dbReference type="Proteomes" id="UP000218934"/>
    </source>
</evidence>
<name>A0A2A4G1G3_9SPHN</name>
<accession>A0A2A4G1G3</accession>
<protein>
    <submittedName>
        <fullName evidence="1">DUF2141 domain-containing protein</fullName>
    </submittedName>
</protein>
<dbReference type="Proteomes" id="UP000218934">
    <property type="component" value="Unassembled WGS sequence"/>
</dbReference>
<proteinExistence type="predicted"/>
<reference evidence="1 2" key="1">
    <citation type="submission" date="2017-09" db="EMBL/GenBank/DDBJ databases">
        <title>The Catabolism of 3,6-Dichlorosalicylic acid is Initiated by the Cytochrome P450 Monooxygenase DsmABC in Rhizorhabdus dicambivorans Ndbn-20.</title>
        <authorList>
            <person name="Na L."/>
        </authorList>
    </citation>
    <scope>NUCLEOTIDE SEQUENCE [LARGE SCALE GENOMIC DNA]</scope>
    <source>
        <strain evidence="1 2">Ndbn-20m</strain>
    </source>
</reference>
<gene>
    <name evidence="1" type="ORF">COO09_02745</name>
</gene>
<organism evidence="1 2">
    <name type="scientific">Rhizorhabdus dicambivorans</name>
    <dbReference type="NCBI Taxonomy" id="1850238"/>
    <lineage>
        <taxon>Bacteria</taxon>
        <taxon>Pseudomonadati</taxon>
        <taxon>Pseudomonadota</taxon>
        <taxon>Alphaproteobacteria</taxon>
        <taxon>Sphingomonadales</taxon>
        <taxon>Sphingomonadaceae</taxon>
        <taxon>Rhizorhabdus</taxon>
    </lineage>
</organism>
<keyword evidence="2" id="KW-1185">Reference proteome</keyword>
<sequence>MRPRTAIASRSYEVMSKLVAVMVGAMIAAGLPGAAGAAMLGPDAAVCEGSGPAMLVRVEGFKKRSGVLRVQSYGGNPNRYFDKGAWLKRIDVPVPVSGSVDVCVPVPANGTYAISVRHDVDASGKTGMNDGGGMSGNPRMSLFDVMFKRKPDPRKVQVTVHGVTRVPVTLNYVQGGSFGPIAMASR</sequence>
<dbReference type="OrthoDB" id="7189112at2"/>